<evidence type="ECO:0000259" key="10">
    <source>
        <dbReference type="PROSITE" id="PS50071"/>
    </source>
</evidence>
<keyword evidence="3" id="KW-0524">Neurogenesis</keyword>
<evidence type="ECO:0000256" key="6">
    <source>
        <dbReference type="ARBA" id="ARBA00023242"/>
    </source>
</evidence>
<dbReference type="PANTHER" id="PTHR45793">
    <property type="entry name" value="HOMEOBOX PROTEIN"/>
    <property type="match status" value="1"/>
</dbReference>
<feature type="compositionally biased region" description="Basic and acidic residues" evidence="9">
    <location>
        <begin position="254"/>
        <end position="266"/>
    </location>
</feature>
<organism evidence="11 12">
    <name type="scientific">Strongyloides stercoralis</name>
    <name type="common">Threadworm</name>
    <dbReference type="NCBI Taxonomy" id="6248"/>
    <lineage>
        <taxon>Eukaryota</taxon>
        <taxon>Metazoa</taxon>
        <taxon>Ecdysozoa</taxon>
        <taxon>Nematoda</taxon>
        <taxon>Chromadorea</taxon>
        <taxon>Rhabditida</taxon>
        <taxon>Tylenchina</taxon>
        <taxon>Panagrolaimomorpha</taxon>
        <taxon>Strongyloidoidea</taxon>
        <taxon>Strongyloididae</taxon>
        <taxon>Strongyloides</taxon>
    </lineage>
</organism>
<keyword evidence="4 7" id="KW-0238">DNA-binding</keyword>
<feature type="compositionally biased region" description="Low complexity" evidence="9">
    <location>
        <begin position="192"/>
        <end position="234"/>
    </location>
</feature>
<evidence type="ECO:0000256" key="4">
    <source>
        <dbReference type="ARBA" id="ARBA00023125"/>
    </source>
</evidence>
<dbReference type="Gene3D" id="1.10.10.60">
    <property type="entry name" value="Homeodomain-like"/>
    <property type="match status" value="1"/>
</dbReference>
<keyword evidence="11" id="KW-1185">Reference proteome</keyword>
<dbReference type="GO" id="GO:0045944">
    <property type="term" value="P:positive regulation of transcription by RNA polymerase II"/>
    <property type="evidence" value="ECO:0007669"/>
    <property type="project" value="UniProtKB-ARBA"/>
</dbReference>
<dbReference type="CDD" id="cd00086">
    <property type="entry name" value="homeodomain"/>
    <property type="match status" value="1"/>
</dbReference>
<dbReference type="GO" id="GO:0000978">
    <property type="term" value="F:RNA polymerase II cis-regulatory region sequence-specific DNA binding"/>
    <property type="evidence" value="ECO:0007669"/>
    <property type="project" value="TreeGrafter"/>
</dbReference>
<dbReference type="Proteomes" id="UP000035681">
    <property type="component" value="Unplaced"/>
</dbReference>
<dbReference type="PROSITE" id="PS00027">
    <property type="entry name" value="HOMEOBOX_1"/>
    <property type="match status" value="1"/>
</dbReference>
<protein>
    <submittedName>
        <fullName evidence="12">Homeobox domain-containing protein</fullName>
    </submittedName>
</protein>
<evidence type="ECO:0000256" key="3">
    <source>
        <dbReference type="ARBA" id="ARBA00022902"/>
    </source>
</evidence>
<reference evidence="12" key="1">
    <citation type="submission" date="2024-02" db="UniProtKB">
        <authorList>
            <consortium name="WormBaseParasite"/>
        </authorList>
    </citation>
    <scope>IDENTIFICATION</scope>
</reference>
<sequence>MVILDEKTAYLGIGRNNHALKTPSSYTKYYFSLLTFESPYYPKIGRDMSCLPSVSVSNAAVNMNQAANMASYFSKSVAYPPTQTLAGFPTAPTNFLGAASMGYMGNPLADCQSAGFTWNGGAPPSYLNFRKQRRERTTFTRSQLEVLESYFTKTRYPDIFMREEMAAKIGLPESRVQVWFKNRRAKARQQKKSTNGSGNGASNSIGGNVGNISTTPSSCTNSSSDTSNSGNSDTVDLKMEHDASNNPTPSLNNDVHDPRSPDDEQKVSNPLLSPITQQQNYLNTINSTMANNYGQNFRQNGYGGPYTTYPATGMPGMDYFAYGAPACATTGTNGNYNGDWKFSMSGS</sequence>
<dbReference type="GO" id="GO:0005634">
    <property type="term" value="C:nucleus"/>
    <property type="evidence" value="ECO:0007669"/>
    <property type="project" value="UniProtKB-SubCell"/>
</dbReference>
<evidence type="ECO:0000256" key="2">
    <source>
        <dbReference type="ARBA" id="ARBA00022473"/>
    </source>
</evidence>
<dbReference type="WBParaSite" id="TCONS_00002317.p1">
    <property type="protein sequence ID" value="TCONS_00002317.p1"/>
    <property type="gene ID" value="XLOC_002178"/>
</dbReference>
<feature type="domain" description="Homeobox" evidence="10">
    <location>
        <begin position="130"/>
        <end position="190"/>
    </location>
</feature>
<keyword evidence="2" id="KW-0217">Developmental protein</keyword>
<comment type="subcellular location">
    <subcellularLocation>
        <location evidence="1 7 8">Nucleus</location>
    </subcellularLocation>
</comment>
<dbReference type="InterPro" id="IPR001356">
    <property type="entry name" value="HD"/>
</dbReference>
<dbReference type="FunFam" id="1.10.10.60:FF:000068">
    <property type="entry name" value="Orthodenticle homeobox 1"/>
    <property type="match status" value="1"/>
</dbReference>
<dbReference type="PANTHER" id="PTHR45793:SF5">
    <property type="entry name" value="HOMEOTIC PROTEIN OCELLILESS"/>
    <property type="match status" value="1"/>
</dbReference>
<dbReference type="GO" id="GO:0007399">
    <property type="term" value="P:nervous system development"/>
    <property type="evidence" value="ECO:0007669"/>
    <property type="project" value="UniProtKB-KW"/>
</dbReference>
<dbReference type="PRINTS" id="PR00031">
    <property type="entry name" value="HTHREPRESSR"/>
</dbReference>
<evidence type="ECO:0000256" key="7">
    <source>
        <dbReference type="PROSITE-ProRule" id="PRU00108"/>
    </source>
</evidence>
<accession>A0AAF5HYA7</accession>
<evidence type="ECO:0000256" key="1">
    <source>
        <dbReference type="ARBA" id="ARBA00004123"/>
    </source>
</evidence>
<evidence type="ECO:0000313" key="11">
    <source>
        <dbReference type="Proteomes" id="UP000035681"/>
    </source>
</evidence>
<dbReference type="InterPro" id="IPR000047">
    <property type="entry name" value="HTH_motif"/>
</dbReference>
<feature type="DNA-binding region" description="Homeobox" evidence="7">
    <location>
        <begin position="132"/>
        <end position="191"/>
    </location>
</feature>
<dbReference type="PROSITE" id="PS50071">
    <property type="entry name" value="HOMEOBOX_2"/>
    <property type="match status" value="1"/>
</dbReference>
<dbReference type="AlphaFoldDB" id="A0AAF5HYA7"/>
<dbReference type="InterPro" id="IPR009057">
    <property type="entry name" value="Homeodomain-like_sf"/>
</dbReference>
<evidence type="ECO:0000256" key="9">
    <source>
        <dbReference type="SAM" id="MobiDB-lite"/>
    </source>
</evidence>
<dbReference type="SMART" id="SM00389">
    <property type="entry name" value="HOX"/>
    <property type="match status" value="1"/>
</dbReference>
<feature type="compositionally biased region" description="Polar residues" evidence="9">
    <location>
        <begin position="244"/>
        <end position="253"/>
    </location>
</feature>
<evidence type="ECO:0000256" key="5">
    <source>
        <dbReference type="ARBA" id="ARBA00023155"/>
    </source>
</evidence>
<name>A0AAF5HYA7_STRER</name>
<feature type="compositionally biased region" description="Basic residues" evidence="9">
    <location>
        <begin position="182"/>
        <end position="191"/>
    </location>
</feature>
<dbReference type="SUPFAM" id="SSF46689">
    <property type="entry name" value="Homeodomain-like"/>
    <property type="match status" value="1"/>
</dbReference>
<dbReference type="InterPro" id="IPR017970">
    <property type="entry name" value="Homeobox_CS"/>
</dbReference>
<evidence type="ECO:0000313" key="12">
    <source>
        <dbReference type="WBParaSite" id="TCONS_00002317.p1"/>
    </source>
</evidence>
<proteinExistence type="predicted"/>
<keyword evidence="5 7" id="KW-0371">Homeobox</keyword>
<keyword evidence="6 7" id="KW-0539">Nucleus</keyword>
<dbReference type="Pfam" id="PF00046">
    <property type="entry name" value="Homeodomain"/>
    <property type="match status" value="1"/>
</dbReference>
<evidence type="ECO:0000256" key="8">
    <source>
        <dbReference type="RuleBase" id="RU000682"/>
    </source>
</evidence>
<feature type="region of interest" description="Disordered" evidence="9">
    <location>
        <begin position="182"/>
        <end position="269"/>
    </location>
</feature>
<dbReference type="GO" id="GO:0000981">
    <property type="term" value="F:DNA-binding transcription factor activity, RNA polymerase II-specific"/>
    <property type="evidence" value="ECO:0007669"/>
    <property type="project" value="InterPro"/>
</dbReference>